<protein>
    <submittedName>
        <fullName evidence="2">Uncharacterized protein</fullName>
    </submittedName>
</protein>
<sequence length="132" mass="13840">MGSSYSDIYGTQSRPRRGSEGRRPRPALACACAGWGGTSSGWMTRGGARRIAALGLALRLLLSLGLGLEAAPNPARTRTSARAPGLRPAPAHSAALFHWLRRLSVVDTPPAHGFGLNKPEWGAFHLGASACL</sequence>
<organism evidence="2 3">
    <name type="scientific">Marmota monax</name>
    <name type="common">Woodchuck</name>
    <dbReference type="NCBI Taxonomy" id="9995"/>
    <lineage>
        <taxon>Eukaryota</taxon>
        <taxon>Metazoa</taxon>
        <taxon>Chordata</taxon>
        <taxon>Craniata</taxon>
        <taxon>Vertebrata</taxon>
        <taxon>Euteleostomi</taxon>
        <taxon>Mammalia</taxon>
        <taxon>Eutheria</taxon>
        <taxon>Euarchontoglires</taxon>
        <taxon>Glires</taxon>
        <taxon>Rodentia</taxon>
        <taxon>Sciuromorpha</taxon>
        <taxon>Sciuridae</taxon>
        <taxon>Xerinae</taxon>
        <taxon>Marmotini</taxon>
        <taxon>Marmota</taxon>
    </lineage>
</organism>
<accession>A0A5E4BQB1</accession>
<dbReference type="EMBL" id="CABDUW010000576">
    <property type="protein sequence ID" value="VTJ71625.1"/>
    <property type="molecule type" value="Genomic_DNA"/>
</dbReference>
<feature type="region of interest" description="Disordered" evidence="1">
    <location>
        <begin position="1"/>
        <end position="24"/>
    </location>
</feature>
<gene>
    <name evidence="2" type="ORF">MONAX_5E008165</name>
</gene>
<name>A0A5E4BQB1_MARMO</name>
<evidence type="ECO:0000313" key="2">
    <source>
        <dbReference type="EMBL" id="VTJ71625.1"/>
    </source>
</evidence>
<evidence type="ECO:0000256" key="1">
    <source>
        <dbReference type="SAM" id="MobiDB-lite"/>
    </source>
</evidence>
<comment type="caution">
    <text evidence="2">The sequence shown here is derived from an EMBL/GenBank/DDBJ whole genome shotgun (WGS) entry which is preliminary data.</text>
</comment>
<keyword evidence="3" id="KW-1185">Reference proteome</keyword>
<dbReference type="Proteomes" id="UP000335636">
    <property type="component" value="Unassembled WGS sequence"/>
</dbReference>
<dbReference type="AlphaFoldDB" id="A0A5E4BQB1"/>
<reference evidence="2" key="1">
    <citation type="submission" date="2019-04" db="EMBL/GenBank/DDBJ databases">
        <authorList>
            <person name="Alioto T."/>
            <person name="Alioto T."/>
        </authorList>
    </citation>
    <scope>NUCLEOTIDE SEQUENCE [LARGE SCALE GENOMIC DNA]</scope>
</reference>
<evidence type="ECO:0000313" key="3">
    <source>
        <dbReference type="Proteomes" id="UP000335636"/>
    </source>
</evidence>
<feature type="compositionally biased region" description="Polar residues" evidence="1">
    <location>
        <begin position="1"/>
        <end position="12"/>
    </location>
</feature>
<proteinExistence type="predicted"/>